<accession>X1ELF4</accession>
<organism evidence="1">
    <name type="scientific">marine sediment metagenome</name>
    <dbReference type="NCBI Taxonomy" id="412755"/>
    <lineage>
        <taxon>unclassified sequences</taxon>
        <taxon>metagenomes</taxon>
        <taxon>ecological metagenomes</taxon>
    </lineage>
</organism>
<proteinExistence type="predicted"/>
<dbReference type="AlphaFoldDB" id="X1ELF4"/>
<comment type="caution">
    <text evidence="1">The sequence shown here is derived from an EMBL/GenBank/DDBJ whole genome shotgun (WGS) entry which is preliminary data.</text>
</comment>
<evidence type="ECO:0000313" key="1">
    <source>
        <dbReference type="EMBL" id="GAH09463.1"/>
    </source>
</evidence>
<sequence>LDFAMRIIMGFEYMANPIEKVMKDHNSFKVGKG</sequence>
<dbReference type="EMBL" id="BART01033634">
    <property type="protein sequence ID" value="GAH09463.1"/>
    <property type="molecule type" value="Genomic_DNA"/>
</dbReference>
<gene>
    <name evidence="1" type="ORF">S01H4_57727</name>
</gene>
<reference evidence="1" key="1">
    <citation type="journal article" date="2014" name="Front. Microbiol.">
        <title>High frequency of phylogenetically diverse reductive dehalogenase-homologous genes in deep subseafloor sedimentary metagenomes.</title>
        <authorList>
            <person name="Kawai M."/>
            <person name="Futagami T."/>
            <person name="Toyoda A."/>
            <person name="Takaki Y."/>
            <person name="Nishi S."/>
            <person name="Hori S."/>
            <person name="Arai W."/>
            <person name="Tsubouchi T."/>
            <person name="Morono Y."/>
            <person name="Uchiyama I."/>
            <person name="Ito T."/>
            <person name="Fujiyama A."/>
            <person name="Inagaki F."/>
            <person name="Takami H."/>
        </authorList>
    </citation>
    <scope>NUCLEOTIDE SEQUENCE</scope>
    <source>
        <strain evidence="1">Expedition CK06-06</strain>
    </source>
</reference>
<feature type="non-terminal residue" evidence="1">
    <location>
        <position position="1"/>
    </location>
</feature>
<protein>
    <submittedName>
        <fullName evidence="1">Uncharacterized protein</fullName>
    </submittedName>
</protein>
<name>X1ELF4_9ZZZZ</name>